<dbReference type="Pfam" id="PF02518">
    <property type="entry name" value="HATPase_c"/>
    <property type="match status" value="1"/>
</dbReference>
<dbReference type="SUPFAM" id="SSF47384">
    <property type="entry name" value="Homodimeric domain of signal transducing histidine kinase"/>
    <property type="match status" value="1"/>
</dbReference>
<keyword evidence="9" id="KW-1133">Transmembrane helix</keyword>
<evidence type="ECO:0000256" key="4">
    <source>
        <dbReference type="ARBA" id="ARBA00022679"/>
    </source>
</evidence>
<dbReference type="Proteomes" id="UP000017668">
    <property type="component" value="Unassembled WGS sequence"/>
</dbReference>
<feature type="transmembrane region" description="Helical" evidence="9">
    <location>
        <begin position="90"/>
        <end position="110"/>
    </location>
</feature>
<feature type="domain" description="Histidine kinase" evidence="10">
    <location>
        <begin position="311"/>
        <end position="524"/>
    </location>
</feature>
<dbReference type="InterPro" id="IPR005467">
    <property type="entry name" value="His_kinase_dom"/>
</dbReference>
<keyword evidence="8" id="KW-0902">Two-component regulatory system</keyword>
<dbReference type="SMART" id="SM00387">
    <property type="entry name" value="HATPase_c"/>
    <property type="match status" value="1"/>
</dbReference>
<evidence type="ECO:0000256" key="2">
    <source>
        <dbReference type="ARBA" id="ARBA00012438"/>
    </source>
</evidence>
<feature type="transmembrane region" description="Helical" evidence="9">
    <location>
        <begin position="170"/>
        <end position="190"/>
    </location>
</feature>
<evidence type="ECO:0000256" key="6">
    <source>
        <dbReference type="ARBA" id="ARBA00022777"/>
    </source>
</evidence>
<dbReference type="InterPro" id="IPR003594">
    <property type="entry name" value="HATPase_dom"/>
</dbReference>
<keyword evidence="5" id="KW-0547">Nucleotide-binding</keyword>
<evidence type="ECO:0000259" key="10">
    <source>
        <dbReference type="PROSITE" id="PS50109"/>
    </source>
</evidence>
<dbReference type="CDD" id="cd00082">
    <property type="entry name" value="HisKA"/>
    <property type="match status" value="1"/>
</dbReference>
<name>A0ABN0HKA8_RHILU</name>
<sequence>MDVTRQEERGFLTGRVLISDIEPSASQRVIALWMCILLVTACIASLPFRHVQLVQSPQFVLVLDAVLFIVDLVTAALLYAHFAVTGSRPLLVLATGYLFTSFIIVAHGLTFPGGFTPDGLLGATVQSSNYLQIFWRAGLPVAAVAYALARRFDRAGGVPAPPARSIFSSILLVLAAVVMLTLLVTLGDPLLPNIMVDAGRRIWPVDAPIIIPLEIAATLLVWRNGRSALDLWLLLVLVAWLVASILVSLTIWRFSLVWYESRAVGLLAASLVLVGLLVETTSLYGRLALLAMQREHERQSRLHHVDAVLSVAAHELNQPLSAIALNASTAKSEISRDVPDLVLLREIFNDVSEDAARASRTLSGLRQTFGRTAQERVLFDLRQVAAETFRLLNAKFSEWRITAELAVPDRPHVVSGNPAQIQQVLVNLISNAAESMAATRGKRLWVWVGRVADEVVVQVRDEGSGVDPAVGDGVFDPFVSSKGRQGGLGLPICRAIVETHGGRIWYESAAGGGAIFSFSLPLASGAST</sequence>
<dbReference type="InterPro" id="IPR033424">
    <property type="entry name" value="MASE4"/>
</dbReference>
<keyword evidence="6 11" id="KW-0418">Kinase</keyword>
<evidence type="ECO:0000256" key="3">
    <source>
        <dbReference type="ARBA" id="ARBA00022553"/>
    </source>
</evidence>
<feature type="transmembrane region" description="Helical" evidence="9">
    <location>
        <begin position="264"/>
        <end position="284"/>
    </location>
</feature>
<reference evidence="11 12" key="1">
    <citation type="journal article" date="2013" name="Genome Announc.">
        <title>Genome Sequence of Rhizobium lupini HPC(L) Isolated from Saline Desert Soil, Kutch (Gujarat).</title>
        <authorList>
            <person name="Agarwal L."/>
            <person name="Purohit H.J."/>
        </authorList>
    </citation>
    <scope>NUCLEOTIDE SEQUENCE [LARGE SCALE GENOMIC DNA]</scope>
    <source>
        <strain evidence="12">HPC(L)</strain>
    </source>
</reference>
<evidence type="ECO:0000256" key="9">
    <source>
        <dbReference type="SAM" id="Phobius"/>
    </source>
</evidence>
<dbReference type="EMBL" id="AMQQ01000021">
    <property type="protein sequence ID" value="EKJ95049.1"/>
    <property type="molecule type" value="Genomic_DNA"/>
</dbReference>
<keyword evidence="9" id="KW-0812">Transmembrane</keyword>
<feature type="transmembrane region" description="Helical" evidence="9">
    <location>
        <begin position="130"/>
        <end position="149"/>
    </location>
</feature>
<comment type="catalytic activity">
    <reaction evidence="1">
        <text>ATP + protein L-histidine = ADP + protein N-phospho-L-histidine.</text>
        <dbReference type="EC" id="2.7.13.3"/>
    </reaction>
</comment>
<keyword evidence="12" id="KW-1185">Reference proteome</keyword>
<dbReference type="InterPro" id="IPR004358">
    <property type="entry name" value="Sig_transdc_His_kin-like_C"/>
</dbReference>
<dbReference type="Gene3D" id="1.10.287.130">
    <property type="match status" value="1"/>
</dbReference>
<dbReference type="InterPro" id="IPR003661">
    <property type="entry name" value="HisK_dim/P_dom"/>
</dbReference>
<gene>
    <name evidence="11" type="ORF">C241_14833</name>
</gene>
<dbReference type="Gene3D" id="3.30.565.10">
    <property type="entry name" value="Histidine kinase-like ATPase, C-terminal domain"/>
    <property type="match status" value="1"/>
</dbReference>
<evidence type="ECO:0000256" key="8">
    <source>
        <dbReference type="ARBA" id="ARBA00023012"/>
    </source>
</evidence>
<dbReference type="PANTHER" id="PTHR42878:SF7">
    <property type="entry name" value="SENSOR HISTIDINE KINASE GLRK"/>
    <property type="match status" value="1"/>
</dbReference>
<dbReference type="InterPro" id="IPR050351">
    <property type="entry name" value="BphY/WalK/GraS-like"/>
</dbReference>
<dbReference type="InterPro" id="IPR036890">
    <property type="entry name" value="HATPase_C_sf"/>
</dbReference>
<evidence type="ECO:0000256" key="7">
    <source>
        <dbReference type="ARBA" id="ARBA00022840"/>
    </source>
</evidence>
<evidence type="ECO:0000313" key="11">
    <source>
        <dbReference type="EMBL" id="EKJ95049.1"/>
    </source>
</evidence>
<protein>
    <recommendedName>
        <fullName evidence="2">histidine kinase</fullName>
        <ecNumber evidence="2">2.7.13.3</ecNumber>
    </recommendedName>
</protein>
<keyword evidence="9" id="KW-0472">Membrane</keyword>
<dbReference type="GO" id="GO:0016301">
    <property type="term" value="F:kinase activity"/>
    <property type="evidence" value="ECO:0007669"/>
    <property type="project" value="UniProtKB-KW"/>
</dbReference>
<dbReference type="Pfam" id="PF17158">
    <property type="entry name" value="MASE4"/>
    <property type="match status" value="1"/>
</dbReference>
<dbReference type="PROSITE" id="PS50109">
    <property type="entry name" value="HIS_KIN"/>
    <property type="match status" value="1"/>
</dbReference>
<evidence type="ECO:0000256" key="1">
    <source>
        <dbReference type="ARBA" id="ARBA00000085"/>
    </source>
</evidence>
<feature type="transmembrane region" description="Helical" evidence="9">
    <location>
        <begin position="202"/>
        <end position="222"/>
    </location>
</feature>
<evidence type="ECO:0000256" key="5">
    <source>
        <dbReference type="ARBA" id="ARBA00022741"/>
    </source>
</evidence>
<dbReference type="SUPFAM" id="SSF55874">
    <property type="entry name" value="ATPase domain of HSP90 chaperone/DNA topoisomerase II/histidine kinase"/>
    <property type="match status" value="1"/>
</dbReference>
<keyword evidence="3" id="KW-0597">Phosphoprotein</keyword>
<evidence type="ECO:0000313" key="12">
    <source>
        <dbReference type="Proteomes" id="UP000017668"/>
    </source>
</evidence>
<dbReference type="InterPro" id="IPR036097">
    <property type="entry name" value="HisK_dim/P_sf"/>
</dbReference>
<feature type="transmembrane region" description="Helical" evidence="9">
    <location>
        <begin position="60"/>
        <end position="78"/>
    </location>
</feature>
<comment type="caution">
    <text evidence="11">The sequence shown here is derived from an EMBL/GenBank/DDBJ whole genome shotgun (WGS) entry which is preliminary data.</text>
</comment>
<proteinExistence type="predicted"/>
<dbReference type="EC" id="2.7.13.3" evidence="2"/>
<dbReference type="PANTHER" id="PTHR42878">
    <property type="entry name" value="TWO-COMPONENT HISTIDINE KINASE"/>
    <property type="match status" value="1"/>
</dbReference>
<dbReference type="RefSeq" id="WP_006698992.1">
    <property type="nucleotide sequence ID" value="NZ_AMQQ01000021.1"/>
</dbReference>
<organism evidence="11 12">
    <name type="scientific">Bradyrhizobium lupini HPC(L)</name>
    <dbReference type="NCBI Taxonomy" id="1229491"/>
    <lineage>
        <taxon>Bacteria</taxon>
        <taxon>Pseudomonadati</taxon>
        <taxon>Pseudomonadota</taxon>
        <taxon>Alphaproteobacteria</taxon>
        <taxon>Hyphomicrobiales</taxon>
        <taxon>Nitrobacteraceae</taxon>
        <taxon>Bradyrhizobium</taxon>
    </lineage>
</organism>
<dbReference type="PRINTS" id="PR00344">
    <property type="entry name" value="BCTRLSENSOR"/>
</dbReference>
<feature type="transmembrane region" description="Helical" evidence="9">
    <location>
        <begin position="29"/>
        <end position="48"/>
    </location>
</feature>
<keyword evidence="7" id="KW-0067">ATP-binding</keyword>
<keyword evidence="4" id="KW-0808">Transferase</keyword>
<feature type="transmembrane region" description="Helical" evidence="9">
    <location>
        <begin position="231"/>
        <end position="252"/>
    </location>
</feature>
<accession>A0ABN0HKA8</accession>